<protein>
    <submittedName>
        <fullName evidence="2">Uncharacterized protein</fullName>
    </submittedName>
</protein>
<dbReference type="Proteomes" id="UP000521872">
    <property type="component" value="Unassembled WGS sequence"/>
</dbReference>
<organism evidence="2 3">
    <name type="scientific">Agrocybe pediades</name>
    <dbReference type="NCBI Taxonomy" id="84607"/>
    <lineage>
        <taxon>Eukaryota</taxon>
        <taxon>Fungi</taxon>
        <taxon>Dikarya</taxon>
        <taxon>Basidiomycota</taxon>
        <taxon>Agaricomycotina</taxon>
        <taxon>Agaricomycetes</taxon>
        <taxon>Agaricomycetidae</taxon>
        <taxon>Agaricales</taxon>
        <taxon>Agaricineae</taxon>
        <taxon>Strophariaceae</taxon>
        <taxon>Agrocybe</taxon>
    </lineage>
</organism>
<feature type="compositionally biased region" description="Basic residues" evidence="1">
    <location>
        <begin position="468"/>
        <end position="487"/>
    </location>
</feature>
<reference evidence="2 3" key="1">
    <citation type="submission" date="2019-12" db="EMBL/GenBank/DDBJ databases">
        <authorList>
            <person name="Floudas D."/>
            <person name="Bentzer J."/>
            <person name="Ahren D."/>
            <person name="Johansson T."/>
            <person name="Persson P."/>
            <person name="Tunlid A."/>
        </authorList>
    </citation>
    <scope>NUCLEOTIDE SEQUENCE [LARGE SCALE GENOMIC DNA]</scope>
    <source>
        <strain evidence="2 3">CBS 102.39</strain>
    </source>
</reference>
<dbReference type="InterPro" id="IPR046521">
    <property type="entry name" value="DUF6698"/>
</dbReference>
<feature type="compositionally biased region" description="Pro residues" evidence="1">
    <location>
        <begin position="404"/>
        <end position="424"/>
    </location>
</feature>
<accession>A0A8H4R4M1</accession>
<evidence type="ECO:0000256" key="1">
    <source>
        <dbReference type="SAM" id="MobiDB-lite"/>
    </source>
</evidence>
<dbReference type="EMBL" id="JAACJL010000002">
    <property type="protein sequence ID" value="KAF4622075.1"/>
    <property type="molecule type" value="Genomic_DNA"/>
</dbReference>
<dbReference type="Pfam" id="PF20414">
    <property type="entry name" value="DUF6698"/>
    <property type="match status" value="1"/>
</dbReference>
<feature type="region of interest" description="Disordered" evidence="1">
    <location>
        <begin position="314"/>
        <end position="487"/>
    </location>
</feature>
<sequence length="487" mass="53540">MPVPSSHTERVLAQLGLPENRKDASLDDFLSIARWIPRGISPWLNLDAVFNVGIRDSEDPPSPSNVEYYNTITALSNHFPPLIAAFVNDRDAYDTFLKRMSKAMREARSQDTHRISEALGVKILPLDDKKPISPAIPDAKALRGWANIETSRALVPLKHKREFDLDPSDYRKRAEEGTIKLTASDLPSFLYPVGTEYNAEKIDEGLFRGHIIIHALRSIYTGKSSISRGHRKSEKQSQAELHGMRSVTPQAVAYAAVQVYISLTSLEQWGSKFGYFKVEKFYHNCIELFTRVPDSPWAKETLEFLTSQLPSLTRKRKQVGGTLDDTDDDDDEDPTGIFSLWEKRNSEEATVNGNRGGEPLNLSGDEEDTPSPVGSSTATAARRVTSQGPSGPSEQPVAPLPARQLPPPTVASPSPPLASPSAPPHPRETVSPLPISPSPPSRLLRDRPTALTATRNEDALDLPPPAAKRARGAKTPGRGRGRGKRGH</sequence>
<gene>
    <name evidence="2" type="ORF">D9613_008984</name>
</gene>
<keyword evidence="3" id="KW-1185">Reference proteome</keyword>
<proteinExistence type="predicted"/>
<feature type="compositionally biased region" description="Acidic residues" evidence="1">
    <location>
        <begin position="324"/>
        <end position="334"/>
    </location>
</feature>
<dbReference type="AlphaFoldDB" id="A0A8H4R4M1"/>
<evidence type="ECO:0000313" key="3">
    <source>
        <dbReference type="Proteomes" id="UP000521872"/>
    </source>
</evidence>
<name>A0A8H4R4M1_9AGAR</name>
<evidence type="ECO:0000313" key="2">
    <source>
        <dbReference type="EMBL" id="KAF4622075.1"/>
    </source>
</evidence>
<feature type="compositionally biased region" description="Polar residues" evidence="1">
    <location>
        <begin position="372"/>
        <end position="393"/>
    </location>
</feature>
<comment type="caution">
    <text evidence="2">The sequence shown here is derived from an EMBL/GenBank/DDBJ whole genome shotgun (WGS) entry which is preliminary data.</text>
</comment>